<keyword evidence="5" id="KW-1185">Reference proteome</keyword>
<evidence type="ECO:0000313" key="4">
    <source>
        <dbReference type="EMBL" id="WMW64638.1"/>
    </source>
</evidence>
<dbReference type="Proteomes" id="UP001180616">
    <property type="component" value="Chromosome"/>
</dbReference>
<accession>A0ABY9R0V4</accession>
<dbReference type="CDD" id="cd01743">
    <property type="entry name" value="GATase1_Anthranilate_Synthase"/>
    <property type="match status" value="1"/>
</dbReference>
<reference evidence="4" key="1">
    <citation type="submission" date="2023-09" db="EMBL/GenBank/DDBJ databases">
        <authorList>
            <consortium name="CW5 consortium"/>
            <person name="Lu C.-W."/>
        </authorList>
    </citation>
    <scope>NUCLEOTIDE SEQUENCE</scope>
    <source>
        <strain evidence="4">KPS</strain>
    </source>
</reference>
<evidence type="ECO:0000259" key="3">
    <source>
        <dbReference type="Pfam" id="PF00117"/>
    </source>
</evidence>
<dbReference type="PANTHER" id="PTHR43418:SF4">
    <property type="entry name" value="MULTIFUNCTIONAL TRYPTOPHAN BIOSYNTHESIS PROTEIN"/>
    <property type="match status" value="1"/>
</dbReference>
<dbReference type="EMBL" id="CP133659">
    <property type="protein sequence ID" value="WMW64638.1"/>
    <property type="molecule type" value="Genomic_DNA"/>
</dbReference>
<gene>
    <name evidence="4" type="ORF">KPS_002688</name>
</gene>
<evidence type="ECO:0000313" key="5">
    <source>
        <dbReference type="Proteomes" id="UP001180616"/>
    </source>
</evidence>
<dbReference type="InterPro" id="IPR017926">
    <property type="entry name" value="GATASE"/>
</dbReference>
<dbReference type="RefSeq" id="WP_309540717.1">
    <property type="nucleotide sequence ID" value="NZ_CP133659.1"/>
</dbReference>
<proteinExistence type="predicted"/>
<evidence type="ECO:0000256" key="2">
    <source>
        <dbReference type="SAM" id="MobiDB-lite"/>
    </source>
</evidence>
<keyword evidence="1" id="KW-0315">Glutamine amidotransferase</keyword>
<protein>
    <submittedName>
        <fullName evidence="4">Aminodeoxychorismate/anthranilate synthase component II</fullName>
    </submittedName>
</protein>
<name>A0ABY9R0V4_9BACT</name>
<dbReference type="SUPFAM" id="SSF52317">
    <property type="entry name" value="Class I glutamine amidotransferase-like"/>
    <property type="match status" value="2"/>
</dbReference>
<feature type="region of interest" description="Disordered" evidence="2">
    <location>
        <begin position="131"/>
        <end position="163"/>
    </location>
</feature>
<dbReference type="Gene3D" id="3.40.50.880">
    <property type="match status" value="2"/>
</dbReference>
<dbReference type="InterPro" id="IPR006221">
    <property type="entry name" value="TrpG/PapA_dom"/>
</dbReference>
<dbReference type="InterPro" id="IPR029062">
    <property type="entry name" value="Class_I_gatase-like"/>
</dbReference>
<dbReference type="PANTHER" id="PTHR43418">
    <property type="entry name" value="MULTIFUNCTIONAL TRYPTOPHAN BIOSYNTHESIS PROTEIN-RELATED"/>
    <property type="match status" value="1"/>
</dbReference>
<dbReference type="InterPro" id="IPR050472">
    <property type="entry name" value="Anth_synth/Amidotransfase"/>
</dbReference>
<feature type="domain" description="Glutamine amidotransferase" evidence="3">
    <location>
        <begin position="172"/>
        <end position="273"/>
    </location>
</feature>
<dbReference type="PROSITE" id="PS51273">
    <property type="entry name" value="GATASE_TYPE_1"/>
    <property type="match status" value="1"/>
</dbReference>
<dbReference type="Pfam" id="PF00117">
    <property type="entry name" value="GATase"/>
    <property type="match status" value="1"/>
</dbReference>
<evidence type="ECO:0000256" key="1">
    <source>
        <dbReference type="ARBA" id="ARBA00022962"/>
    </source>
</evidence>
<organism evidence="4 5">
    <name type="scientific">Nitratidesulfovibrio liaohensis</name>
    <dbReference type="NCBI Taxonomy" id="2604158"/>
    <lineage>
        <taxon>Bacteria</taxon>
        <taxon>Pseudomonadati</taxon>
        <taxon>Thermodesulfobacteriota</taxon>
        <taxon>Desulfovibrionia</taxon>
        <taxon>Desulfovibrionales</taxon>
        <taxon>Desulfovibrionaceae</taxon>
        <taxon>Nitratidesulfovibrio</taxon>
    </lineage>
</organism>
<sequence>MRILLADNHDSFTRNLEHLLVAATGCVPVVVPVDRLDEATTGWPHASDGPAPADLAARWDLLVISPGPGTPEEYPQYAPLLGGEATRMERMSHTTGTTGTTGAMGATGDDTDATLLAGQAAGMVTALAATSSPDPSVATPAVPAATSSPDKSAVSPAATASPPCVQPGPVPVPVLGICLGLQIINAHFGGVTAPLPGCVHGKPDTLHYDGQARTVARYHSLHLSVMGTGMRVLARNGQGVVMAARHRCLPLLGYQFHPESFLTPDGVWWIRHALHALGLR</sequence>